<dbReference type="InterPro" id="IPR000119">
    <property type="entry name" value="Hist_DNA-bd"/>
</dbReference>
<dbReference type="PRINTS" id="PR01727">
    <property type="entry name" value="DNABINDINGHU"/>
</dbReference>
<gene>
    <name evidence="7" type="ORF">DEM34_18630</name>
</gene>
<evidence type="ECO:0000256" key="3">
    <source>
        <dbReference type="ARBA" id="ARBA00023067"/>
    </source>
</evidence>
<comment type="similarity">
    <text evidence="2 5">Belongs to the bacterial histone-like protein family.</text>
</comment>
<evidence type="ECO:0000256" key="5">
    <source>
        <dbReference type="RuleBase" id="RU003939"/>
    </source>
</evidence>
<dbReference type="GO" id="GO:0003677">
    <property type="term" value="F:DNA binding"/>
    <property type="evidence" value="ECO:0007669"/>
    <property type="project" value="UniProtKB-KW"/>
</dbReference>
<dbReference type="InterPro" id="IPR010992">
    <property type="entry name" value="IHF-like_DNA-bd_dom_sf"/>
</dbReference>
<evidence type="ECO:0000313" key="8">
    <source>
        <dbReference type="Proteomes" id="UP000245474"/>
    </source>
</evidence>
<evidence type="ECO:0000256" key="4">
    <source>
        <dbReference type="ARBA" id="ARBA00023125"/>
    </source>
</evidence>
<dbReference type="PANTHER" id="PTHR33175">
    <property type="entry name" value="DNA-BINDING PROTEIN HU"/>
    <property type="match status" value="1"/>
</dbReference>
<dbReference type="AlphaFoldDB" id="A0A2U2MVY1"/>
<dbReference type="Proteomes" id="UP000245474">
    <property type="component" value="Unassembled WGS sequence"/>
</dbReference>
<dbReference type="CDD" id="cd13831">
    <property type="entry name" value="HU"/>
    <property type="match status" value="1"/>
</dbReference>
<comment type="function">
    <text evidence="1">Histone-like DNA-binding protein which is capable of wrapping DNA to stabilize it, and thus to prevent its denaturation under extreme environmental conditions.</text>
</comment>
<dbReference type="EMBL" id="QFFI01000055">
    <property type="protein sequence ID" value="PWG61021.1"/>
    <property type="molecule type" value="Genomic_DNA"/>
</dbReference>
<comment type="caution">
    <text evidence="7">The sequence shown here is derived from an EMBL/GenBank/DDBJ whole genome shotgun (WGS) entry which is preliminary data.</text>
</comment>
<organism evidence="7 8">
    <name type="scientific">Sediminicurvatus halobius</name>
    <dbReference type="NCBI Taxonomy" id="2182432"/>
    <lineage>
        <taxon>Bacteria</taxon>
        <taxon>Pseudomonadati</taxon>
        <taxon>Pseudomonadota</taxon>
        <taxon>Gammaproteobacteria</taxon>
        <taxon>Chromatiales</taxon>
        <taxon>Ectothiorhodospiraceae</taxon>
        <taxon>Sediminicurvatus</taxon>
    </lineage>
</organism>
<protein>
    <submittedName>
        <fullName evidence="7">DNA-binding protein</fullName>
    </submittedName>
</protein>
<evidence type="ECO:0000313" key="7">
    <source>
        <dbReference type="EMBL" id="PWG61021.1"/>
    </source>
</evidence>
<reference evidence="7 8" key="1">
    <citation type="submission" date="2018-05" db="EMBL/GenBank/DDBJ databases">
        <title>Spiribacter halobius sp. nov., a moderately halophilic bacterium isolated from marine solar saltern.</title>
        <authorList>
            <person name="Zheng W.-S."/>
            <person name="Lu D.-C."/>
            <person name="Du Z.-J."/>
        </authorList>
    </citation>
    <scope>NUCLEOTIDE SEQUENCE [LARGE SCALE GENOMIC DNA]</scope>
    <source>
        <strain evidence="7 8">E85</strain>
    </source>
</reference>
<dbReference type="Gene3D" id="4.10.520.10">
    <property type="entry name" value="IHF-like DNA-binding proteins"/>
    <property type="match status" value="1"/>
</dbReference>
<sequence length="92" mass="9877">MNKAELIDQIHGKVDGIRKSQVAQMVDALVDAVTQSVAAGTDVNLTGFGKFTRTERAARTGRNPRSGAPLRIPASKTPTFKPGKVFKDAVNR</sequence>
<dbReference type="GO" id="GO:0030261">
    <property type="term" value="P:chromosome condensation"/>
    <property type="evidence" value="ECO:0007669"/>
    <property type="project" value="UniProtKB-KW"/>
</dbReference>
<evidence type="ECO:0000256" key="2">
    <source>
        <dbReference type="ARBA" id="ARBA00010529"/>
    </source>
</evidence>
<dbReference type="Pfam" id="PF00216">
    <property type="entry name" value="Bac_DNA_binding"/>
    <property type="match status" value="1"/>
</dbReference>
<name>A0A2U2MVY1_9GAMM</name>
<dbReference type="PANTHER" id="PTHR33175:SF3">
    <property type="entry name" value="DNA-BINDING PROTEIN HU-BETA"/>
    <property type="match status" value="1"/>
</dbReference>
<keyword evidence="4 7" id="KW-0238">DNA-binding</keyword>
<feature type="region of interest" description="Disordered" evidence="6">
    <location>
        <begin position="56"/>
        <end position="92"/>
    </location>
</feature>
<accession>A0A2U2MVY1</accession>
<evidence type="ECO:0000256" key="6">
    <source>
        <dbReference type="SAM" id="MobiDB-lite"/>
    </source>
</evidence>
<dbReference type="SMART" id="SM00411">
    <property type="entry name" value="BHL"/>
    <property type="match status" value="1"/>
</dbReference>
<dbReference type="SUPFAM" id="SSF47729">
    <property type="entry name" value="IHF-like DNA-binding proteins"/>
    <property type="match status" value="1"/>
</dbReference>
<evidence type="ECO:0000256" key="1">
    <source>
        <dbReference type="ARBA" id="ARBA00003819"/>
    </source>
</evidence>
<proteinExistence type="inferred from homology"/>
<dbReference type="GO" id="GO:0030527">
    <property type="term" value="F:structural constituent of chromatin"/>
    <property type="evidence" value="ECO:0007669"/>
    <property type="project" value="InterPro"/>
</dbReference>
<keyword evidence="8" id="KW-1185">Reference proteome</keyword>
<keyword evidence="3" id="KW-0226">DNA condensation</keyword>